<name>A0A9P7VTK3_9AGAR</name>
<comment type="caution">
    <text evidence="1">The sequence shown here is derived from an EMBL/GenBank/DDBJ whole genome shotgun (WGS) entry which is preliminary data.</text>
</comment>
<keyword evidence="2" id="KW-1185">Reference proteome</keyword>
<dbReference type="GeneID" id="66102101"/>
<evidence type="ECO:0000313" key="1">
    <source>
        <dbReference type="EMBL" id="KAG7446694.1"/>
    </source>
</evidence>
<dbReference type="Proteomes" id="UP000812287">
    <property type="component" value="Unassembled WGS sequence"/>
</dbReference>
<accession>A0A9P7VTK3</accession>
<dbReference type="OrthoDB" id="2745898at2759"/>
<protein>
    <submittedName>
        <fullName evidence="1">Uncharacterized protein</fullName>
    </submittedName>
</protein>
<sequence length="274" mass="31094">MCAVLQGSPDLERPFVHHTGAMRVSMFNGDETSQPRLDHTHLTRRGPRIRDLSIVSRYSYRCPAFIEAILDTKPCPVSIEKLRRFAFSLSKTIDFQHLAKMLRLTSATLRVLSLTFNCPSAWHSLPLSGLPIVRIGHLRKVAFMVTSGRDGVHYLQWWIQSLGRVIQSDQTPALRVMDIELGPSLLRNPASQPAWGEFDQILSSAPFDEGFRMLTIKVQKRSPEDVREENTLPLFPGTPGARSWENTEVRARKLKAQFPRLEGKSRLSVKVIKL</sequence>
<evidence type="ECO:0000313" key="2">
    <source>
        <dbReference type="Proteomes" id="UP000812287"/>
    </source>
</evidence>
<dbReference type="RefSeq" id="XP_043040194.1">
    <property type="nucleotide sequence ID" value="XM_043179807.1"/>
</dbReference>
<organism evidence="1 2">
    <name type="scientific">Guyanagaster necrorhizus</name>
    <dbReference type="NCBI Taxonomy" id="856835"/>
    <lineage>
        <taxon>Eukaryota</taxon>
        <taxon>Fungi</taxon>
        <taxon>Dikarya</taxon>
        <taxon>Basidiomycota</taxon>
        <taxon>Agaricomycotina</taxon>
        <taxon>Agaricomycetes</taxon>
        <taxon>Agaricomycetidae</taxon>
        <taxon>Agaricales</taxon>
        <taxon>Marasmiineae</taxon>
        <taxon>Physalacriaceae</taxon>
        <taxon>Guyanagaster</taxon>
    </lineage>
</organism>
<dbReference type="AlphaFoldDB" id="A0A9P7VTK3"/>
<proteinExistence type="predicted"/>
<dbReference type="EMBL" id="MU250534">
    <property type="protein sequence ID" value="KAG7446694.1"/>
    <property type="molecule type" value="Genomic_DNA"/>
</dbReference>
<gene>
    <name evidence="1" type="ORF">BT62DRAFT_134869</name>
</gene>
<reference evidence="1" key="1">
    <citation type="submission" date="2020-11" db="EMBL/GenBank/DDBJ databases">
        <title>Adaptations for nitrogen fixation in a non-lichenized fungal sporocarp promotes dispersal by wood-feeding termites.</title>
        <authorList>
            <consortium name="DOE Joint Genome Institute"/>
            <person name="Koch R.A."/>
            <person name="Yoon G."/>
            <person name="Arayal U."/>
            <person name="Lail K."/>
            <person name="Amirebrahimi M."/>
            <person name="Labutti K."/>
            <person name="Lipzen A."/>
            <person name="Riley R."/>
            <person name="Barry K."/>
            <person name="Henrissat B."/>
            <person name="Grigoriev I.V."/>
            <person name="Herr J.R."/>
            <person name="Aime M.C."/>
        </authorList>
    </citation>
    <scope>NUCLEOTIDE SEQUENCE</scope>
    <source>
        <strain evidence="1">MCA 3950</strain>
    </source>
</reference>